<name>A0AA39Y9P3_9PEZI</name>
<feature type="domain" description="Heterokaryon incompatibility" evidence="2">
    <location>
        <begin position="123"/>
        <end position="214"/>
    </location>
</feature>
<evidence type="ECO:0000313" key="3">
    <source>
        <dbReference type="EMBL" id="KAK0647070.1"/>
    </source>
</evidence>
<evidence type="ECO:0000259" key="2">
    <source>
        <dbReference type="Pfam" id="PF06985"/>
    </source>
</evidence>
<dbReference type="InterPro" id="IPR010730">
    <property type="entry name" value="HET"/>
</dbReference>
<dbReference type="Proteomes" id="UP001174936">
    <property type="component" value="Unassembled WGS sequence"/>
</dbReference>
<dbReference type="PANTHER" id="PTHR33112">
    <property type="entry name" value="DOMAIN PROTEIN, PUTATIVE-RELATED"/>
    <property type="match status" value="1"/>
</dbReference>
<feature type="non-terminal residue" evidence="3">
    <location>
        <position position="1"/>
    </location>
</feature>
<dbReference type="PANTHER" id="PTHR33112:SF12">
    <property type="entry name" value="HETEROKARYON INCOMPATIBILITY DOMAIN-CONTAINING PROTEIN"/>
    <property type="match status" value="1"/>
</dbReference>
<organism evidence="3 4">
    <name type="scientific">Cercophora newfieldiana</name>
    <dbReference type="NCBI Taxonomy" id="92897"/>
    <lineage>
        <taxon>Eukaryota</taxon>
        <taxon>Fungi</taxon>
        <taxon>Dikarya</taxon>
        <taxon>Ascomycota</taxon>
        <taxon>Pezizomycotina</taxon>
        <taxon>Sordariomycetes</taxon>
        <taxon>Sordariomycetidae</taxon>
        <taxon>Sordariales</taxon>
        <taxon>Lasiosphaeriaceae</taxon>
        <taxon>Cercophora</taxon>
    </lineage>
</organism>
<reference evidence="3" key="1">
    <citation type="submission" date="2023-06" db="EMBL/GenBank/DDBJ databases">
        <title>Genome-scale phylogeny and comparative genomics of the fungal order Sordariales.</title>
        <authorList>
            <consortium name="Lawrence Berkeley National Laboratory"/>
            <person name="Hensen N."/>
            <person name="Bonometti L."/>
            <person name="Westerberg I."/>
            <person name="Brannstrom I.O."/>
            <person name="Guillou S."/>
            <person name="Cros-Aarteil S."/>
            <person name="Calhoun S."/>
            <person name="Haridas S."/>
            <person name="Kuo A."/>
            <person name="Mondo S."/>
            <person name="Pangilinan J."/>
            <person name="Riley R."/>
            <person name="Labutti K."/>
            <person name="Andreopoulos B."/>
            <person name="Lipzen A."/>
            <person name="Chen C."/>
            <person name="Yanf M."/>
            <person name="Daum C."/>
            <person name="Ng V."/>
            <person name="Clum A."/>
            <person name="Steindorff A."/>
            <person name="Ohm R."/>
            <person name="Martin F."/>
            <person name="Silar P."/>
            <person name="Natvig D."/>
            <person name="Lalanne C."/>
            <person name="Gautier V."/>
            <person name="Ament-Velasquez S.L."/>
            <person name="Kruys A."/>
            <person name="Hutchinson M.I."/>
            <person name="Powell A.J."/>
            <person name="Barry K."/>
            <person name="Miller A.N."/>
            <person name="Grigoriev I.V."/>
            <person name="Debuchy R."/>
            <person name="Gladieux P."/>
            <person name="Thoren M.H."/>
            <person name="Johannesson H."/>
        </authorList>
    </citation>
    <scope>NUCLEOTIDE SEQUENCE</scope>
    <source>
        <strain evidence="3">SMH2532-1</strain>
    </source>
</reference>
<dbReference type="Pfam" id="PF06985">
    <property type="entry name" value="HET"/>
    <property type="match status" value="1"/>
</dbReference>
<keyword evidence="4" id="KW-1185">Reference proteome</keyword>
<dbReference type="EMBL" id="JAULSV010000004">
    <property type="protein sequence ID" value="KAK0647070.1"/>
    <property type="molecule type" value="Genomic_DNA"/>
</dbReference>
<feature type="region of interest" description="Disordered" evidence="1">
    <location>
        <begin position="48"/>
        <end position="68"/>
    </location>
</feature>
<sequence length="269" mass="30153">MKPKVLSNGETVLIVYFGLRPIGAIRRCDEAGDATTLRQIHELEALDEREAEGKSETESTAWKPKETVDPTRLRRWLDDCDETHTCLRQPSGAQKTGKRATANITLIDVVDGRLVPANTDSQYFALSYIWGGITAHQTLSSSFQARSEVGALKAGDPGEDPLPATIRDAMTLVREMGYRYLWVDSLCIVQDDGNAKHEAIRSMDLIYSKAYATLGDLCIHTPPPLVFCIDLSPWNTRAWTFQEKLLSRRCLYFSKQYVYLQCGESVTAE</sequence>
<dbReference type="AlphaFoldDB" id="A0AA39Y9P3"/>
<comment type="caution">
    <text evidence="3">The sequence shown here is derived from an EMBL/GenBank/DDBJ whole genome shotgun (WGS) entry which is preliminary data.</text>
</comment>
<gene>
    <name evidence="3" type="ORF">B0T16DRAFT_511636</name>
</gene>
<evidence type="ECO:0000313" key="4">
    <source>
        <dbReference type="Proteomes" id="UP001174936"/>
    </source>
</evidence>
<protein>
    <submittedName>
        <fullName evidence="3">Heterokaryon incompatibility protein-domain-containing protein</fullName>
    </submittedName>
</protein>
<proteinExistence type="predicted"/>
<accession>A0AA39Y9P3</accession>
<evidence type="ECO:0000256" key="1">
    <source>
        <dbReference type="SAM" id="MobiDB-lite"/>
    </source>
</evidence>